<proteinExistence type="predicted"/>
<name>A0A0A9H089_ARUDO</name>
<reference evidence="1" key="2">
    <citation type="journal article" date="2015" name="Data Brief">
        <title>Shoot transcriptome of the giant reed, Arundo donax.</title>
        <authorList>
            <person name="Barrero R.A."/>
            <person name="Guerrero F.D."/>
            <person name="Moolhuijzen P."/>
            <person name="Goolsby J.A."/>
            <person name="Tidwell J."/>
            <person name="Bellgard S.E."/>
            <person name="Bellgard M.I."/>
        </authorList>
    </citation>
    <scope>NUCLEOTIDE SEQUENCE</scope>
    <source>
        <tissue evidence="1">Shoot tissue taken approximately 20 cm above the soil surface</tissue>
    </source>
</reference>
<accession>A0A0A9H089</accession>
<evidence type="ECO:0000313" key="1">
    <source>
        <dbReference type="EMBL" id="JAE28261.1"/>
    </source>
</evidence>
<dbReference type="EMBL" id="GBRH01169635">
    <property type="protein sequence ID" value="JAE28261.1"/>
    <property type="molecule type" value="Transcribed_RNA"/>
</dbReference>
<sequence>MIITAFAVKRGLCYSSKKKRKRKREDIITIKLQNPLRLASVPIVQQCFQVSRDQTILKYHDVIQI</sequence>
<reference evidence="1" key="1">
    <citation type="submission" date="2014-09" db="EMBL/GenBank/DDBJ databases">
        <authorList>
            <person name="Magalhaes I.L.F."/>
            <person name="Oliveira U."/>
            <person name="Santos F.R."/>
            <person name="Vidigal T.H.D.A."/>
            <person name="Brescovit A.D."/>
            <person name="Santos A.J."/>
        </authorList>
    </citation>
    <scope>NUCLEOTIDE SEQUENCE</scope>
    <source>
        <tissue evidence="1">Shoot tissue taken approximately 20 cm above the soil surface</tissue>
    </source>
</reference>
<dbReference type="AlphaFoldDB" id="A0A0A9H089"/>
<protein>
    <submittedName>
        <fullName evidence="1">Uncharacterized protein</fullName>
    </submittedName>
</protein>
<organism evidence="1">
    <name type="scientific">Arundo donax</name>
    <name type="common">Giant reed</name>
    <name type="synonym">Donax arundinaceus</name>
    <dbReference type="NCBI Taxonomy" id="35708"/>
    <lineage>
        <taxon>Eukaryota</taxon>
        <taxon>Viridiplantae</taxon>
        <taxon>Streptophyta</taxon>
        <taxon>Embryophyta</taxon>
        <taxon>Tracheophyta</taxon>
        <taxon>Spermatophyta</taxon>
        <taxon>Magnoliopsida</taxon>
        <taxon>Liliopsida</taxon>
        <taxon>Poales</taxon>
        <taxon>Poaceae</taxon>
        <taxon>PACMAD clade</taxon>
        <taxon>Arundinoideae</taxon>
        <taxon>Arundineae</taxon>
        <taxon>Arundo</taxon>
    </lineage>
</organism>